<dbReference type="PATRIC" id="fig|1116213.3.peg.206"/>
<dbReference type="HOGENOM" id="CLU_041575_5_2_14"/>
<evidence type="ECO:0000256" key="1">
    <source>
        <dbReference type="ARBA" id="ARBA00010528"/>
    </source>
</evidence>
<feature type="region of interest" description="Disordered" evidence="6">
    <location>
        <begin position="51"/>
        <end position="83"/>
    </location>
</feature>
<keyword evidence="3 5" id="KW-0687">Ribonucleoprotein</keyword>
<accession>G8C315</accession>
<name>G8C315_9MOLU</name>
<dbReference type="PANTHER" id="PTHR10746:SF6">
    <property type="entry name" value="LARGE RIBOSOMAL SUBUNIT PROTEIN UL4M"/>
    <property type="match status" value="1"/>
</dbReference>
<gene>
    <name evidence="5 7" type="primary">rplD</name>
    <name evidence="7" type="ORF">MHM_01950</name>
</gene>
<reference evidence="7" key="1">
    <citation type="submission" date="2011-11" db="EMBL/GenBank/DDBJ databases">
        <title>Complete genome sequence of Candidatus Mycoplasma haemominutum.</title>
        <authorList>
            <person name="Barker E.N."/>
            <person name="Darby A.C."/>
            <person name="Helps C.R."/>
            <person name="Peters I.R."/>
            <person name="Hughes M.A."/>
            <person name="Radford A.D."/>
            <person name="Novacco M."/>
            <person name="Boretti F."/>
            <person name="Hofmann-Lehmann R."/>
            <person name="Tasker S."/>
        </authorList>
    </citation>
    <scope>NUCLEOTIDE SEQUENCE</scope>
    <source>
        <strain evidence="7">Birmingham 1</strain>
    </source>
</reference>
<dbReference type="GO" id="GO:0006412">
    <property type="term" value="P:translation"/>
    <property type="evidence" value="ECO:0007669"/>
    <property type="project" value="UniProtKB-UniRule"/>
</dbReference>
<evidence type="ECO:0000256" key="2">
    <source>
        <dbReference type="ARBA" id="ARBA00022980"/>
    </source>
</evidence>
<evidence type="ECO:0000256" key="3">
    <source>
        <dbReference type="ARBA" id="ARBA00023274"/>
    </source>
</evidence>
<dbReference type="RefSeq" id="WP_015511578.1">
    <property type="nucleotide sequence ID" value="NC_021007.1"/>
</dbReference>
<keyword evidence="2 5" id="KW-0689">Ribosomal protein</keyword>
<organism evidence="7">
    <name type="scientific">Candidatus Mycoplasma haematominutum 'Birmingham 1'</name>
    <dbReference type="NCBI Taxonomy" id="1116213"/>
    <lineage>
        <taxon>Bacteria</taxon>
        <taxon>Bacillati</taxon>
        <taxon>Mycoplasmatota</taxon>
        <taxon>Mollicutes</taxon>
        <taxon>Mycoplasmataceae</taxon>
        <taxon>Mycoplasma</taxon>
    </lineage>
</organism>
<keyword evidence="5" id="KW-0699">rRNA-binding</keyword>
<evidence type="ECO:0000256" key="5">
    <source>
        <dbReference type="HAMAP-Rule" id="MF_01328"/>
    </source>
</evidence>
<dbReference type="Pfam" id="PF00573">
    <property type="entry name" value="Ribosomal_L4"/>
    <property type="match status" value="1"/>
</dbReference>
<dbReference type="GO" id="GO:0019843">
    <property type="term" value="F:rRNA binding"/>
    <property type="evidence" value="ECO:0007669"/>
    <property type="project" value="UniProtKB-UniRule"/>
</dbReference>
<comment type="similarity">
    <text evidence="1 5">Belongs to the universal ribosomal protein uL4 family.</text>
</comment>
<dbReference type="EMBL" id="HE613254">
    <property type="protein sequence ID" value="CCE66713.1"/>
    <property type="molecule type" value="Genomic_DNA"/>
</dbReference>
<keyword evidence="5" id="KW-0694">RNA-binding</keyword>
<evidence type="ECO:0000256" key="4">
    <source>
        <dbReference type="ARBA" id="ARBA00035244"/>
    </source>
</evidence>
<dbReference type="AlphaFoldDB" id="G8C315"/>
<comment type="function">
    <text evidence="5">One of the primary rRNA binding proteins, this protein initially binds near the 5'-end of the 23S rRNA. It is important during the early stages of 50S assembly. It makes multiple contacts with different domains of the 23S rRNA in the assembled 50S subunit and ribosome.</text>
</comment>
<dbReference type="SUPFAM" id="SSF52166">
    <property type="entry name" value="Ribosomal protein L4"/>
    <property type="match status" value="1"/>
</dbReference>
<dbReference type="GO" id="GO:0005840">
    <property type="term" value="C:ribosome"/>
    <property type="evidence" value="ECO:0007669"/>
    <property type="project" value="UniProtKB-KW"/>
</dbReference>
<comment type="subunit">
    <text evidence="5">Part of the 50S ribosomal subunit.</text>
</comment>
<dbReference type="Gene3D" id="3.40.1370.10">
    <property type="match status" value="1"/>
</dbReference>
<protein>
    <recommendedName>
        <fullName evidence="4 5">Large ribosomal subunit protein uL4</fullName>
    </recommendedName>
</protein>
<dbReference type="GO" id="GO:1990904">
    <property type="term" value="C:ribonucleoprotein complex"/>
    <property type="evidence" value="ECO:0007669"/>
    <property type="project" value="UniProtKB-KW"/>
</dbReference>
<dbReference type="NCBIfam" id="TIGR03953">
    <property type="entry name" value="rplD_bact"/>
    <property type="match status" value="1"/>
</dbReference>
<dbReference type="GO" id="GO:0003735">
    <property type="term" value="F:structural constituent of ribosome"/>
    <property type="evidence" value="ECO:0007669"/>
    <property type="project" value="InterPro"/>
</dbReference>
<dbReference type="HAMAP" id="MF_01328_B">
    <property type="entry name" value="Ribosomal_uL4_B"/>
    <property type="match status" value="1"/>
</dbReference>
<comment type="function">
    <text evidence="5">Forms part of the polypeptide exit tunnel.</text>
</comment>
<dbReference type="KEGG" id="mhb:MHM_01950"/>
<dbReference type="InterPro" id="IPR023574">
    <property type="entry name" value="Ribosomal_uL4_dom_sf"/>
</dbReference>
<reference evidence="7" key="2">
    <citation type="submission" date="2011-11" db="EMBL/GenBank/DDBJ databases">
        <authorList>
            <person name="Barker E."/>
        </authorList>
    </citation>
    <scope>NUCLEOTIDE SEQUENCE</scope>
    <source>
        <strain evidence="7">Birmingham 1</strain>
    </source>
</reference>
<evidence type="ECO:0000256" key="6">
    <source>
        <dbReference type="SAM" id="MobiDB-lite"/>
    </source>
</evidence>
<sequence length="220" mass="24806">MDRSLKVFSLDGEQMGSLQVKDIVSNWDPTFFHSEAVFQTVISELSSTRLARPHTKTKGEISGGGKKPYRQKHTGRARQGSRRNPQFVGGGVVFGPRKEVNHYKKVNKRVRALAVKSCWTQAIVRDKLFIIDTKELEGFPANKTKTISRLLKKAECDPKRIFLLVEKLEEPLVLGARNIEGVEVCLAESISLNNLMKATSLVLSTSGLEWLKLNHFQKWS</sequence>
<dbReference type="InterPro" id="IPR002136">
    <property type="entry name" value="Ribosomal_uL4"/>
</dbReference>
<feature type="compositionally biased region" description="Basic residues" evidence="6">
    <location>
        <begin position="67"/>
        <end position="81"/>
    </location>
</feature>
<dbReference type="PANTHER" id="PTHR10746">
    <property type="entry name" value="50S RIBOSOMAL PROTEIN L4"/>
    <property type="match status" value="1"/>
</dbReference>
<dbReference type="InterPro" id="IPR013005">
    <property type="entry name" value="Ribosomal_uL4-like"/>
</dbReference>
<evidence type="ECO:0000313" key="7">
    <source>
        <dbReference type="EMBL" id="CCE66713.1"/>
    </source>
</evidence>
<proteinExistence type="inferred from homology"/>